<dbReference type="SUPFAM" id="SSF55681">
    <property type="entry name" value="Class II aaRS and biotin synthetases"/>
    <property type="match status" value="1"/>
</dbReference>
<keyword evidence="3" id="KW-0067">ATP-binding</keyword>
<evidence type="ECO:0000259" key="5">
    <source>
        <dbReference type="PROSITE" id="PS50862"/>
    </source>
</evidence>
<keyword evidence="1" id="KW-0436">Ligase</keyword>
<keyword evidence="4 6" id="KW-0030">Aminoacyl-tRNA synthetase</keyword>
<dbReference type="Gene3D" id="3.30.930.10">
    <property type="entry name" value="Bira Bifunctional Protein, Domain 2"/>
    <property type="match status" value="1"/>
</dbReference>
<proteinExistence type="predicted"/>
<keyword evidence="2" id="KW-0547">Nucleotide-binding</keyword>
<dbReference type="AlphaFoldDB" id="T1BFW4"/>
<reference evidence="6" key="1">
    <citation type="submission" date="2013-08" db="EMBL/GenBank/DDBJ databases">
        <authorList>
            <person name="Mendez C."/>
            <person name="Richter M."/>
            <person name="Ferrer M."/>
            <person name="Sanchez J."/>
        </authorList>
    </citation>
    <scope>NUCLEOTIDE SEQUENCE</scope>
</reference>
<dbReference type="InterPro" id="IPR006195">
    <property type="entry name" value="aa-tRNA-synth_II"/>
</dbReference>
<evidence type="ECO:0000256" key="1">
    <source>
        <dbReference type="ARBA" id="ARBA00022598"/>
    </source>
</evidence>
<evidence type="ECO:0000256" key="2">
    <source>
        <dbReference type="ARBA" id="ARBA00022741"/>
    </source>
</evidence>
<dbReference type="Pfam" id="PF00587">
    <property type="entry name" value="tRNA-synt_2b"/>
    <property type="match status" value="1"/>
</dbReference>
<evidence type="ECO:0000256" key="3">
    <source>
        <dbReference type="ARBA" id="ARBA00022840"/>
    </source>
</evidence>
<dbReference type="GO" id="GO:0006433">
    <property type="term" value="P:prolyl-tRNA aminoacylation"/>
    <property type="evidence" value="ECO:0007669"/>
    <property type="project" value="InterPro"/>
</dbReference>
<dbReference type="GO" id="GO:0005524">
    <property type="term" value="F:ATP binding"/>
    <property type="evidence" value="ECO:0007669"/>
    <property type="project" value="UniProtKB-KW"/>
</dbReference>
<dbReference type="PANTHER" id="PTHR43382">
    <property type="entry name" value="PROLYL-TRNA SYNTHETASE"/>
    <property type="match status" value="1"/>
</dbReference>
<dbReference type="InterPro" id="IPR045864">
    <property type="entry name" value="aa-tRNA-synth_II/BPL/LPL"/>
</dbReference>
<feature type="non-terminal residue" evidence="6">
    <location>
        <position position="180"/>
    </location>
</feature>
<protein>
    <submittedName>
        <fullName evidence="6">Prolyl-tRNA synthetase</fullName>
    </submittedName>
</protein>
<evidence type="ECO:0000313" key="6">
    <source>
        <dbReference type="EMBL" id="EQD51969.1"/>
    </source>
</evidence>
<evidence type="ECO:0000256" key="4">
    <source>
        <dbReference type="ARBA" id="ARBA00023146"/>
    </source>
</evidence>
<dbReference type="PANTHER" id="PTHR43382:SF2">
    <property type="entry name" value="BIFUNCTIONAL GLUTAMATE_PROLINE--TRNA LIGASE"/>
    <property type="match status" value="1"/>
</dbReference>
<comment type="caution">
    <text evidence="6">The sequence shown here is derived from an EMBL/GenBank/DDBJ whole genome shotgun (WGS) entry which is preliminary data.</text>
</comment>
<dbReference type="GO" id="GO:0004827">
    <property type="term" value="F:proline-tRNA ligase activity"/>
    <property type="evidence" value="ECO:0007669"/>
    <property type="project" value="InterPro"/>
</dbReference>
<accession>T1BFW4</accession>
<reference evidence="6" key="2">
    <citation type="journal article" date="2014" name="ISME J.">
        <title>Microbial stratification in low pH oxic and suboxic macroscopic growths along an acid mine drainage.</title>
        <authorList>
            <person name="Mendez-Garcia C."/>
            <person name="Mesa V."/>
            <person name="Sprenger R.R."/>
            <person name="Richter M."/>
            <person name="Diez M.S."/>
            <person name="Solano J."/>
            <person name="Bargiela R."/>
            <person name="Golyshina O.V."/>
            <person name="Manteca A."/>
            <person name="Ramos J.L."/>
            <person name="Gallego J.R."/>
            <person name="Llorente I."/>
            <person name="Martins Dos Santos V.A."/>
            <person name="Jensen O.N."/>
            <person name="Pelaez A.I."/>
            <person name="Sanchez J."/>
            <person name="Ferrer M."/>
        </authorList>
    </citation>
    <scope>NUCLEOTIDE SEQUENCE</scope>
</reference>
<gene>
    <name evidence="6" type="ORF">B1B_10784</name>
</gene>
<dbReference type="GO" id="GO:0017101">
    <property type="term" value="C:aminoacyl-tRNA synthetase multienzyme complex"/>
    <property type="evidence" value="ECO:0007669"/>
    <property type="project" value="TreeGrafter"/>
</dbReference>
<dbReference type="EMBL" id="AUZY01006998">
    <property type="protein sequence ID" value="EQD51969.1"/>
    <property type="molecule type" value="Genomic_DNA"/>
</dbReference>
<sequence>PTSETAMYPVFRSWIRSHRDLPLNVYQIVNTFRYETKTTRPFLRVREIHFFEEHTCQVDEAAAGARVEANLATFDAIARALALPYIALRRPEWDKFPGAYYSIGLDIPLGGARTLQIGTVHHYRENFSRPYGIDYEDPQGVQRPVHQTTFGLSERLLGAVVAVHGDRNGVVFPSAIAPYQ</sequence>
<dbReference type="PROSITE" id="PS50862">
    <property type="entry name" value="AA_TRNA_LIGASE_II"/>
    <property type="match status" value="1"/>
</dbReference>
<feature type="domain" description="Aminoacyl-transfer RNA synthetases class-II family profile" evidence="5">
    <location>
        <begin position="1"/>
        <end position="173"/>
    </location>
</feature>
<dbReference type="InterPro" id="IPR004499">
    <property type="entry name" value="Pro-tRNA-ligase_IIa_arc-type"/>
</dbReference>
<organism evidence="6">
    <name type="scientific">mine drainage metagenome</name>
    <dbReference type="NCBI Taxonomy" id="410659"/>
    <lineage>
        <taxon>unclassified sequences</taxon>
        <taxon>metagenomes</taxon>
        <taxon>ecological metagenomes</taxon>
    </lineage>
</organism>
<dbReference type="GO" id="GO:0005737">
    <property type="term" value="C:cytoplasm"/>
    <property type="evidence" value="ECO:0007669"/>
    <property type="project" value="InterPro"/>
</dbReference>
<feature type="non-terminal residue" evidence="6">
    <location>
        <position position="1"/>
    </location>
</feature>
<name>T1BFW4_9ZZZZ</name>
<dbReference type="InterPro" id="IPR002314">
    <property type="entry name" value="aa-tRNA-synt_IIb"/>
</dbReference>